<proteinExistence type="predicted"/>
<organism evidence="2 3">
    <name type="scientific">Roseobacter cerasinus</name>
    <dbReference type="NCBI Taxonomy" id="2602289"/>
    <lineage>
        <taxon>Bacteria</taxon>
        <taxon>Pseudomonadati</taxon>
        <taxon>Pseudomonadota</taxon>
        <taxon>Alphaproteobacteria</taxon>
        <taxon>Rhodobacterales</taxon>
        <taxon>Roseobacteraceae</taxon>
        <taxon>Roseobacter</taxon>
    </lineage>
</organism>
<dbReference type="NCBIfam" id="TIGR02532">
    <property type="entry name" value="IV_pilin_GFxxxE"/>
    <property type="match status" value="1"/>
</dbReference>
<dbReference type="Proteomes" id="UP000436522">
    <property type="component" value="Unassembled WGS sequence"/>
</dbReference>
<evidence type="ECO:0008006" key="4">
    <source>
        <dbReference type="Google" id="ProtNLM"/>
    </source>
</evidence>
<dbReference type="SUPFAM" id="SSF54523">
    <property type="entry name" value="Pili subunits"/>
    <property type="match status" value="1"/>
</dbReference>
<evidence type="ECO:0000256" key="1">
    <source>
        <dbReference type="SAM" id="Phobius"/>
    </source>
</evidence>
<feature type="transmembrane region" description="Helical" evidence="1">
    <location>
        <begin position="12"/>
        <end position="34"/>
    </location>
</feature>
<dbReference type="EMBL" id="BLIV01000008">
    <property type="protein sequence ID" value="GFE51963.1"/>
    <property type="molecule type" value="Genomic_DNA"/>
</dbReference>
<keyword evidence="3" id="KW-1185">Reference proteome</keyword>
<protein>
    <recommendedName>
        <fullName evidence="4">General secretion pathway protein H</fullName>
    </recommendedName>
</protein>
<dbReference type="InterPro" id="IPR012902">
    <property type="entry name" value="N_methyl_site"/>
</dbReference>
<keyword evidence="1" id="KW-0472">Membrane</keyword>
<reference evidence="2 3" key="1">
    <citation type="submission" date="2019-12" db="EMBL/GenBank/DDBJ databases">
        <title>Roseobacter cerasinus sp. nov., isolated from seawater around aquaculture.</title>
        <authorList>
            <person name="Muramatsu S."/>
            <person name="Takabe Y."/>
            <person name="Mori K."/>
            <person name="Takaichi S."/>
            <person name="Hanada S."/>
        </authorList>
    </citation>
    <scope>NUCLEOTIDE SEQUENCE [LARGE SCALE GENOMIC DNA]</scope>
    <source>
        <strain evidence="2 3">AI77</strain>
    </source>
</reference>
<comment type="caution">
    <text evidence="2">The sequence shown here is derived from an EMBL/GenBank/DDBJ whole genome shotgun (WGS) entry which is preliminary data.</text>
</comment>
<accession>A0A640VUY2</accession>
<keyword evidence="1" id="KW-0812">Transmembrane</keyword>
<keyword evidence="1" id="KW-1133">Transmembrane helix</keyword>
<dbReference type="InterPro" id="IPR045584">
    <property type="entry name" value="Pilin-like"/>
</dbReference>
<dbReference type="Pfam" id="PF07963">
    <property type="entry name" value="N_methyl"/>
    <property type="match status" value="1"/>
</dbReference>
<evidence type="ECO:0000313" key="3">
    <source>
        <dbReference type="Proteomes" id="UP000436522"/>
    </source>
</evidence>
<evidence type="ECO:0000313" key="2">
    <source>
        <dbReference type="EMBL" id="GFE51963.1"/>
    </source>
</evidence>
<name>A0A640VUY2_9RHOB</name>
<dbReference type="AlphaFoldDB" id="A0A640VUY2"/>
<dbReference type="RefSeq" id="WP_159980190.1">
    <property type="nucleotide sequence ID" value="NZ_BLIV01000008.1"/>
</dbReference>
<sequence>MTSPSKARLGLSLLEVLVVLAIMALIIGVAVPALRAPPHHLALQEQIALLEREALAIRLAAIRGGLAQPWQPDGPRCAGQLPARILYLPDGSAFGDPFCLRRDDQDLWLTVAPLTGRIVTAKAPVQ</sequence>
<gene>
    <name evidence="2" type="ORF">So717_37160</name>
</gene>